<evidence type="ECO:0000256" key="2">
    <source>
        <dbReference type="ARBA" id="ARBA00012180"/>
    </source>
</evidence>
<dbReference type="PANTHER" id="PTHR41694">
    <property type="entry name" value="ENDOGENOUS RETROVIRUS GROUP K MEMBER POL PROTEIN"/>
    <property type="match status" value="1"/>
</dbReference>
<evidence type="ECO:0000256" key="6">
    <source>
        <dbReference type="ARBA" id="ARBA00022759"/>
    </source>
</evidence>
<keyword evidence="7" id="KW-0378">Hydrolase</keyword>
<organism evidence="10 11">
    <name type="scientific">Hirundo rustica rustica</name>
    <dbReference type="NCBI Taxonomy" id="333673"/>
    <lineage>
        <taxon>Eukaryota</taxon>
        <taxon>Metazoa</taxon>
        <taxon>Chordata</taxon>
        <taxon>Craniata</taxon>
        <taxon>Vertebrata</taxon>
        <taxon>Euteleostomi</taxon>
        <taxon>Archelosauria</taxon>
        <taxon>Archosauria</taxon>
        <taxon>Dinosauria</taxon>
        <taxon>Saurischia</taxon>
        <taxon>Theropoda</taxon>
        <taxon>Coelurosauria</taxon>
        <taxon>Aves</taxon>
        <taxon>Neognathae</taxon>
        <taxon>Neoaves</taxon>
        <taxon>Telluraves</taxon>
        <taxon>Australaves</taxon>
        <taxon>Passeriformes</taxon>
        <taxon>Sylvioidea</taxon>
        <taxon>Hirundinidae</taxon>
        <taxon>Hirundo</taxon>
    </lineage>
</organism>
<dbReference type="GO" id="GO:0004523">
    <property type="term" value="F:RNA-DNA hybrid ribonuclease activity"/>
    <property type="evidence" value="ECO:0007669"/>
    <property type="project" value="UniProtKB-EC"/>
</dbReference>
<dbReference type="Proteomes" id="UP000269221">
    <property type="component" value="Unassembled WGS sequence"/>
</dbReference>
<feature type="domain" description="Reverse transcriptase" evidence="9">
    <location>
        <begin position="122"/>
        <end position="350"/>
    </location>
</feature>
<name>A0A3M0K1C0_HIRRU</name>
<dbReference type="InterPro" id="IPR043128">
    <property type="entry name" value="Rev_trsase/Diguanyl_cyclase"/>
</dbReference>
<evidence type="ECO:0000256" key="3">
    <source>
        <dbReference type="ARBA" id="ARBA00022679"/>
    </source>
</evidence>
<keyword evidence="8" id="KW-0695">RNA-directed DNA polymerase</keyword>
<dbReference type="Gene3D" id="3.10.10.10">
    <property type="entry name" value="HIV Type 1 Reverse Transcriptase, subunit A, domain 1"/>
    <property type="match status" value="1"/>
</dbReference>
<dbReference type="Pfam" id="PF06817">
    <property type="entry name" value="RVT_thumb"/>
    <property type="match status" value="1"/>
</dbReference>
<evidence type="ECO:0000256" key="7">
    <source>
        <dbReference type="ARBA" id="ARBA00022801"/>
    </source>
</evidence>
<evidence type="ECO:0000313" key="10">
    <source>
        <dbReference type="EMBL" id="RMC06111.1"/>
    </source>
</evidence>
<dbReference type="Pfam" id="PF00078">
    <property type="entry name" value="RVT_1"/>
    <property type="match status" value="1"/>
</dbReference>
<evidence type="ECO:0000256" key="4">
    <source>
        <dbReference type="ARBA" id="ARBA00022695"/>
    </source>
</evidence>
<dbReference type="EC" id="3.1.26.4" evidence="2"/>
<evidence type="ECO:0000256" key="8">
    <source>
        <dbReference type="ARBA" id="ARBA00022918"/>
    </source>
</evidence>
<gene>
    <name evidence="10" type="ORF">DUI87_17656</name>
</gene>
<dbReference type="Gene3D" id="3.30.70.270">
    <property type="match status" value="2"/>
</dbReference>
<comment type="similarity">
    <text evidence="1">Belongs to the beta type-B retroviral polymerase family. HERV class-II K(HML-2) pol subfamily.</text>
</comment>
<protein>
    <recommendedName>
        <fullName evidence="2">ribonuclease H</fullName>
        <ecNumber evidence="2">3.1.26.4</ecNumber>
    </recommendedName>
</protein>
<comment type="caution">
    <text evidence="10">The sequence shown here is derived from an EMBL/GenBank/DDBJ whole genome shotgun (WGS) entry which is preliminary data.</text>
</comment>
<dbReference type="InterPro" id="IPR000477">
    <property type="entry name" value="RT_dom"/>
</dbReference>
<keyword evidence="3" id="KW-0808">Transferase</keyword>
<dbReference type="SUPFAM" id="SSF56672">
    <property type="entry name" value="DNA/RNA polymerases"/>
    <property type="match status" value="1"/>
</dbReference>
<dbReference type="InterPro" id="IPR010661">
    <property type="entry name" value="RVT_thumb"/>
</dbReference>
<evidence type="ECO:0000256" key="5">
    <source>
        <dbReference type="ARBA" id="ARBA00022722"/>
    </source>
</evidence>
<keyword evidence="11" id="KW-1185">Reference proteome</keyword>
<dbReference type="OrthoDB" id="6773263at2759"/>
<keyword evidence="4" id="KW-0548">Nucleotidyltransferase</keyword>
<keyword evidence="5" id="KW-0540">Nuclease</keyword>
<evidence type="ECO:0000256" key="1">
    <source>
        <dbReference type="ARBA" id="ARBA00010879"/>
    </source>
</evidence>
<sequence length="502" mass="57024">MLLDTPDWHVVTVDPGWMTNLQQTDSKYLVIGDSKHTSSKIKIAPGVLPSDAEQLAPLTGCVHPPLFLPKGQVIAQAIPLPQLPYDDLELSVYWAEMVGEDKPIIWCGLKREGDFIQLKGMMDTGHIVETTSPWNSLVFVIKKPERDKRRLLHDLHKINEVIEDMGSLQPGMPSPLLPPNWNLAVIDIKDVFFQIPLNPADAPQFAFSVPSINREVPMKRYHWRVLPQGLKNSLSVCQWYVTKILSPVHAKAGEAVILHYMDDVLVCAPDDNVLTQILDETITALAAAEFELQQEKVQRLPPWRYLGLESANQPITPQKLVNSDRLETLEDLHQLCGSLNWVRPWLGLTVEDLAPLFNFLKGEEELVFLRALTQEAQQALERVQLAMSSRQAHRCRLELPSNFIILGKLPHLHELIFQWDKGQKVPLLILEWVFLGHQLSKSITKPQELMSQPISKARVRTRLLAGCEFTCILVPIKLLTGKLTKETLEQLLRENKKLQRLL</sequence>
<evidence type="ECO:0000259" key="9">
    <source>
        <dbReference type="PROSITE" id="PS50878"/>
    </source>
</evidence>
<accession>A0A3M0K1C0</accession>
<evidence type="ECO:0000313" key="11">
    <source>
        <dbReference type="Proteomes" id="UP000269221"/>
    </source>
</evidence>
<proteinExistence type="inferred from homology"/>
<dbReference type="GO" id="GO:0003964">
    <property type="term" value="F:RNA-directed DNA polymerase activity"/>
    <property type="evidence" value="ECO:0007669"/>
    <property type="project" value="UniProtKB-KW"/>
</dbReference>
<dbReference type="EMBL" id="QRBI01000121">
    <property type="protein sequence ID" value="RMC06111.1"/>
    <property type="molecule type" value="Genomic_DNA"/>
</dbReference>
<dbReference type="PANTHER" id="PTHR41694:SF3">
    <property type="entry name" value="RNA-DIRECTED DNA POLYMERASE-RELATED"/>
    <property type="match status" value="1"/>
</dbReference>
<dbReference type="PROSITE" id="PS50878">
    <property type="entry name" value="RT_POL"/>
    <property type="match status" value="1"/>
</dbReference>
<reference evidence="10 11" key="1">
    <citation type="submission" date="2018-07" db="EMBL/GenBank/DDBJ databases">
        <title>A high quality draft genome assembly of the barn swallow (H. rustica rustica).</title>
        <authorList>
            <person name="Formenti G."/>
            <person name="Chiara M."/>
            <person name="Poveda L."/>
            <person name="Francoijs K.-J."/>
            <person name="Bonisoli-Alquati A."/>
            <person name="Canova L."/>
            <person name="Gianfranceschi L."/>
            <person name="Horner D.S."/>
            <person name="Saino N."/>
        </authorList>
    </citation>
    <scope>NUCLEOTIDE SEQUENCE [LARGE SCALE GENOMIC DNA]</scope>
    <source>
        <strain evidence="10">Chelidonia</strain>
        <tissue evidence="10">Blood</tissue>
    </source>
</reference>
<keyword evidence="6" id="KW-0255">Endonuclease</keyword>
<dbReference type="STRING" id="333673.A0A3M0K1C0"/>
<dbReference type="InterPro" id="IPR043502">
    <property type="entry name" value="DNA/RNA_pol_sf"/>
</dbReference>
<dbReference type="GO" id="GO:0035613">
    <property type="term" value="F:RNA stem-loop binding"/>
    <property type="evidence" value="ECO:0007669"/>
    <property type="project" value="TreeGrafter"/>
</dbReference>
<dbReference type="AlphaFoldDB" id="A0A3M0K1C0"/>